<dbReference type="Proteomes" id="UP000314294">
    <property type="component" value="Unassembled WGS sequence"/>
</dbReference>
<organism evidence="2 3">
    <name type="scientific">Liparis tanakae</name>
    <name type="common">Tanaka's snailfish</name>
    <dbReference type="NCBI Taxonomy" id="230148"/>
    <lineage>
        <taxon>Eukaryota</taxon>
        <taxon>Metazoa</taxon>
        <taxon>Chordata</taxon>
        <taxon>Craniata</taxon>
        <taxon>Vertebrata</taxon>
        <taxon>Euteleostomi</taxon>
        <taxon>Actinopterygii</taxon>
        <taxon>Neopterygii</taxon>
        <taxon>Teleostei</taxon>
        <taxon>Neoteleostei</taxon>
        <taxon>Acanthomorphata</taxon>
        <taxon>Eupercaria</taxon>
        <taxon>Perciformes</taxon>
        <taxon>Cottioidei</taxon>
        <taxon>Cottales</taxon>
        <taxon>Liparidae</taxon>
        <taxon>Liparis</taxon>
    </lineage>
</organism>
<proteinExistence type="predicted"/>
<feature type="region of interest" description="Disordered" evidence="1">
    <location>
        <begin position="112"/>
        <end position="136"/>
    </location>
</feature>
<gene>
    <name evidence="2" type="ORF">EYF80_052879</name>
</gene>
<name>A0A4Z2F6R7_9TELE</name>
<accession>A0A4Z2F6R7</accession>
<sequence length="136" mass="14873">MVFSSVSLFKLSAALFTISLIACLPSIFIDSSSPPILHRQLWSALSTAATAGDRRGGDSWLMKPLQSLRVQEIYEIYEISGDRTGSSSVSSELLFDLSEPVAQLGIGLIRPRGEKEEAEDGGEERIDGHRRTENGF</sequence>
<reference evidence="2 3" key="1">
    <citation type="submission" date="2019-03" db="EMBL/GenBank/DDBJ databases">
        <title>First draft genome of Liparis tanakae, snailfish: a comprehensive survey of snailfish specific genes.</title>
        <authorList>
            <person name="Kim W."/>
            <person name="Song I."/>
            <person name="Jeong J.-H."/>
            <person name="Kim D."/>
            <person name="Kim S."/>
            <person name="Ryu S."/>
            <person name="Song J.Y."/>
            <person name="Lee S.K."/>
        </authorList>
    </citation>
    <scope>NUCLEOTIDE SEQUENCE [LARGE SCALE GENOMIC DNA]</scope>
    <source>
        <tissue evidence="2">Muscle</tissue>
    </source>
</reference>
<keyword evidence="3" id="KW-1185">Reference proteome</keyword>
<dbReference type="AlphaFoldDB" id="A0A4Z2F6R7"/>
<feature type="compositionally biased region" description="Basic and acidic residues" evidence="1">
    <location>
        <begin position="123"/>
        <end position="136"/>
    </location>
</feature>
<protein>
    <submittedName>
        <fullName evidence="2">Uncharacterized protein</fullName>
    </submittedName>
</protein>
<dbReference type="EMBL" id="SRLO01001550">
    <property type="protein sequence ID" value="TNN36956.1"/>
    <property type="molecule type" value="Genomic_DNA"/>
</dbReference>
<evidence type="ECO:0000313" key="2">
    <source>
        <dbReference type="EMBL" id="TNN36956.1"/>
    </source>
</evidence>
<evidence type="ECO:0000256" key="1">
    <source>
        <dbReference type="SAM" id="MobiDB-lite"/>
    </source>
</evidence>
<comment type="caution">
    <text evidence="2">The sequence shown here is derived from an EMBL/GenBank/DDBJ whole genome shotgun (WGS) entry which is preliminary data.</text>
</comment>
<evidence type="ECO:0000313" key="3">
    <source>
        <dbReference type="Proteomes" id="UP000314294"/>
    </source>
</evidence>